<feature type="non-terminal residue" evidence="1">
    <location>
        <position position="1"/>
    </location>
</feature>
<organism evidence="1">
    <name type="scientific">Nothobranchius korthausae</name>
    <dbReference type="NCBI Taxonomy" id="1143690"/>
    <lineage>
        <taxon>Eukaryota</taxon>
        <taxon>Metazoa</taxon>
        <taxon>Chordata</taxon>
        <taxon>Craniata</taxon>
        <taxon>Vertebrata</taxon>
        <taxon>Euteleostomi</taxon>
        <taxon>Actinopterygii</taxon>
        <taxon>Neopterygii</taxon>
        <taxon>Teleostei</taxon>
        <taxon>Neoteleostei</taxon>
        <taxon>Acanthomorphata</taxon>
        <taxon>Ovalentaria</taxon>
        <taxon>Atherinomorphae</taxon>
        <taxon>Cyprinodontiformes</taxon>
        <taxon>Nothobranchiidae</taxon>
        <taxon>Nothobranchius</taxon>
    </lineage>
</organism>
<reference evidence="1" key="1">
    <citation type="submission" date="2016-05" db="EMBL/GenBank/DDBJ databases">
        <authorList>
            <person name="Lavstsen T."/>
            <person name="Jespersen J.S."/>
        </authorList>
    </citation>
    <scope>NUCLEOTIDE SEQUENCE</scope>
    <source>
        <tissue evidence="1">Brain</tissue>
    </source>
</reference>
<proteinExistence type="predicted"/>
<feature type="non-terminal residue" evidence="1">
    <location>
        <position position="62"/>
    </location>
</feature>
<reference evidence="1" key="2">
    <citation type="submission" date="2016-06" db="EMBL/GenBank/DDBJ databases">
        <title>The genome of a short-lived fish provides insights into sex chromosome evolution and the genetic control of aging.</title>
        <authorList>
            <person name="Reichwald K."/>
            <person name="Felder M."/>
            <person name="Petzold A."/>
            <person name="Koch P."/>
            <person name="Groth M."/>
            <person name="Platzer M."/>
        </authorList>
    </citation>
    <scope>NUCLEOTIDE SEQUENCE</scope>
    <source>
        <tissue evidence="1">Brain</tissue>
    </source>
</reference>
<accession>A0A1A8GPR4</accession>
<evidence type="ECO:0000313" key="1">
    <source>
        <dbReference type="EMBL" id="SBQ73830.1"/>
    </source>
</evidence>
<name>A0A1A8GPR4_9TELE</name>
<gene>
    <name evidence="1" type="primary">Nfu_g_1_023019</name>
</gene>
<protein>
    <submittedName>
        <fullName evidence="1">Uncharacterized protein</fullName>
    </submittedName>
</protein>
<dbReference type="AlphaFoldDB" id="A0A1A8GPR4"/>
<dbReference type="EMBL" id="HAEC01005753">
    <property type="protein sequence ID" value="SBQ73830.1"/>
    <property type="molecule type" value="Transcribed_RNA"/>
</dbReference>
<sequence length="62" mass="6960">NKFCSFSCFSHLLIKHKSKAVPLSPCWSGHCLIKGKEIGNISDLTSLFSTKTQQSIIFFHCD</sequence>